<dbReference type="GO" id="GO:0005737">
    <property type="term" value="C:cytoplasm"/>
    <property type="evidence" value="ECO:0007669"/>
    <property type="project" value="TreeGrafter"/>
</dbReference>
<dbReference type="SUPFAM" id="SSF52540">
    <property type="entry name" value="P-loop containing nucleoside triphosphate hydrolases"/>
    <property type="match status" value="1"/>
</dbReference>
<dbReference type="InterPro" id="IPR002464">
    <property type="entry name" value="DNA/RNA_helicase_DEAH_CS"/>
</dbReference>
<dbReference type="Proteomes" id="UP000051586">
    <property type="component" value="Unassembled WGS sequence"/>
</dbReference>
<evidence type="ECO:0000313" key="8">
    <source>
        <dbReference type="EMBL" id="KRM91444.1"/>
    </source>
</evidence>
<evidence type="ECO:0000259" key="7">
    <source>
        <dbReference type="PROSITE" id="PS51194"/>
    </source>
</evidence>
<dbReference type="PANTHER" id="PTHR13710:SF84">
    <property type="entry name" value="ATP-DEPENDENT DNA HELICASE RECS-RELATED"/>
    <property type="match status" value="1"/>
</dbReference>
<dbReference type="AlphaFoldDB" id="A0A0R2CNE4"/>
<evidence type="ECO:0000313" key="9">
    <source>
        <dbReference type="Proteomes" id="UP000051586"/>
    </source>
</evidence>
<dbReference type="InterPro" id="IPR027417">
    <property type="entry name" value="P-loop_NTPase"/>
</dbReference>
<dbReference type="PROSITE" id="PS51192">
    <property type="entry name" value="HELICASE_ATP_BIND_1"/>
    <property type="match status" value="1"/>
</dbReference>
<dbReference type="PROSITE" id="PS00690">
    <property type="entry name" value="DEAH_ATP_HELICASE"/>
    <property type="match status" value="1"/>
</dbReference>
<dbReference type="SMART" id="SM00487">
    <property type="entry name" value="DEXDc"/>
    <property type="match status" value="1"/>
</dbReference>
<dbReference type="GO" id="GO:0043138">
    <property type="term" value="F:3'-5' DNA helicase activity"/>
    <property type="evidence" value="ECO:0007669"/>
    <property type="project" value="TreeGrafter"/>
</dbReference>
<dbReference type="PROSITE" id="PS51194">
    <property type="entry name" value="HELICASE_CTER"/>
    <property type="match status" value="1"/>
</dbReference>
<dbReference type="RefSeq" id="WP_054689744.1">
    <property type="nucleotide sequence ID" value="NZ_AYZI01000005.1"/>
</dbReference>
<name>A0A0R2CNE4_9LACO</name>
<dbReference type="GO" id="GO:0016787">
    <property type="term" value="F:hydrolase activity"/>
    <property type="evidence" value="ECO:0007669"/>
    <property type="project" value="UniProtKB-KW"/>
</dbReference>
<gene>
    <name evidence="8" type="ORF">FC87_GL000955</name>
</gene>
<dbReference type="InterPro" id="IPR011545">
    <property type="entry name" value="DEAD/DEAH_box_helicase_dom"/>
</dbReference>
<protein>
    <recommendedName>
        <fullName evidence="10">ATP-dependent DNA helicase RecQ</fullName>
    </recommendedName>
</protein>
<evidence type="ECO:0000256" key="1">
    <source>
        <dbReference type="ARBA" id="ARBA00022741"/>
    </source>
</evidence>
<dbReference type="PANTHER" id="PTHR13710">
    <property type="entry name" value="DNA HELICASE RECQ FAMILY MEMBER"/>
    <property type="match status" value="1"/>
</dbReference>
<dbReference type="GO" id="GO:0030894">
    <property type="term" value="C:replisome"/>
    <property type="evidence" value="ECO:0007669"/>
    <property type="project" value="TreeGrafter"/>
</dbReference>
<dbReference type="InterPro" id="IPR001650">
    <property type="entry name" value="Helicase_C-like"/>
</dbReference>
<keyword evidence="4" id="KW-0067">ATP-binding</keyword>
<evidence type="ECO:0000256" key="2">
    <source>
        <dbReference type="ARBA" id="ARBA00022801"/>
    </source>
</evidence>
<organism evidence="8 9">
    <name type="scientific">Fructilactobacillus florum DSM 22689 = JCM 16035</name>
    <dbReference type="NCBI Taxonomy" id="1423745"/>
    <lineage>
        <taxon>Bacteria</taxon>
        <taxon>Bacillati</taxon>
        <taxon>Bacillota</taxon>
        <taxon>Bacilli</taxon>
        <taxon>Lactobacillales</taxon>
        <taxon>Lactobacillaceae</taxon>
        <taxon>Fructilactobacillus</taxon>
    </lineage>
</organism>
<evidence type="ECO:0000256" key="4">
    <source>
        <dbReference type="ARBA" id="ARBA00022840"/>
    </source>
</evidence>
<dbReference type="GO" id="GO:0005524">
    <property type="term" value="F:ATP binding"/>
    <property type="evidence" value="ECO:0007669"/>
    <property type="project" value="UniProtKB-KW"/>
</dbReference>
<dbReference type="InterPro" id="IPR014001">
    <property type="entry name" value="Helicase_ATP-bd"/>
</dbReference>
<accession>A0A0R2CNE4</accession>
<dbReference type="GO" id="GO:0009378">
    <property type="term" value="F:four-way junction helicase activity"/>
    <property type="evidence" value="ECO:0007669"/>
    <property type="project" value="TreeGrafter"/>
</dbReference>
<dbReference type="STRING" id="1423745.GCA_001311215_00282"/>
<evidence type="ECO:0000256" key="5">
    <source>
        <dbReference type="ARBA" id="ARBA00023125"/>
    </source>
</evidence>
<feature type="domain" description="Helicase C-terminal" evidence="7">
    <location>
        <begin position="219"/>
        <end position="375"/>
    </location>
</feature>
<comment type="caution">
    <text evidence="8">The sequence shown here is derived from an EMBL/GenBank/DDBJ whole genome shotgun (WGS) entry which is preliminary data.</text>
</comment>
<dbReference type="PATRIC" id="fig|1423745.4.peg.1016"/>
<evidence type="ECO:0008006" key="10">
    <source>
        <dbReference type="Google" id="ProtNLM"/>
    </source>
</evidence>
<dbReference type="CDD" id="cd17920">
    <property type="entry name" value="DEXHc_RecQ"/>
    <property type="match status" value="1"/>
</dbReference>
<dbReference type="Gene3D" id="3.40.50.300">
    <property type="entry name" value="P-loop containing nucleotide triphosphate hydrolases"/>
    <property type="match status" value="2"/>
</dbReference>
<reference evidence="8 9" key="1">
    <citation type="journal article" date="2015" name="Genome Announc.">
        <title>Expanding the biotechnology potential of lactobacilli through comparative genomics of 213 strains and associated genera.</title>
        <authorList>
            <person name="Sun Z."/>
            <person name="Harris H.M."/>
            <person name="McCann A."/>
            <person name="Guo C."/>
            <person name="Argimon S."/>
            <person name="Zhang W."/>
            <person name="Yang X."/>
            <person name="Jeffery I.B."/>
            <person name="Cooney J.C."/>
            <person name="Kagawa T.F."/>
            <person name="Liu W."/>
            <person name="Song Y."/>
            <person name="Salvetti E."/>
            <person name="Wrobel A."/>
            <person name="Rasinkangas P."/>
            <person name="Parkhill J."/>
            <person name="Rea M.C."/>
            <person name="O'Sullivan O."/>
            <person name="Ritari J."/>
            <person name="Douillard F.P."/>
            <person name="Paul Ross R."/>
            <person name="Yang R."/>
            <person name="Briner A.E."/>
            <person name="Felis G.E."/>
            <person name="de Vos W.M."/>
            <person name="Barrangou R."/>
            <person name="Klaenhammer T.R."/>
            <person name="Caufield P.W."/>
            <person name="Cui Y."/>
            <person name="Zhang H."/>
            <person name="O'Toole P.W."/>
        </authorList>
    </citation>
    <scope>NUCLEOTIDE SEQUENCE [LARGE SCALE GENOMIC DNA]</scope>
    <source>
        <strain evidence="8 9">DSM 22689</strain>
    </source>
</reference>
<evidence type="ECO:0000259" key="6">
    <source>
        <dbReference type="PROSITE" id="PS51192"/>
    </source>
</evidence>
<keyword evidence="5" id="KW-0238">DNA-binding</keyword>
<dbReference type="SMART" id="SM00490">
    <property type="entry name" value="HELICc"/>
    <property type="match status" value="1"/>
</dbReference>
<keyword evidence="2" id="KW-0378">Hydrolase</keyword>
<dbReference type="GO" id="GO:0006281">
    <property type="term" value="P:DNA repair"/>
    <property type="evidence" value="ECO:0007669"/>
    <property type="project" value="TreeGrafter"/>
</dbReference>
<dbReference type="Pfam" id="PF00270">
    <property type="entry name" value="DEAD"/>
    <property type="match status" value="1"/>
</dbReference>
<evidence type="ECO:0000256" key="3">
    <source>
        <dbReference type="ARBA" id="ARBA00022806"/>
    </source>
</evidence>
<dbReference type="InterPro" id="IPR004589">
    <property type="entry name" value="DNA_helicase_ATP-dep_RecQ"/>
</dbReference>
<dbReference type="GO" id="GO:0006310">
    <property type="term" value="P:DNA recombination"/>
    <property type="evidence" value="ECO:0007669"/>
    <property type="project" value="InterPro"/>
</dbReference>
<keyword evidence="1" id="KW-0547">Nucleotide-binding</keyword>
<dbReference type="GO" id="GO:0003677">
    <property type="term" value="F:DNA binding"/>
    <property type="evidence" value="ECO:0007669"/>
    <property type="project" value="UniProtKB-KW"/>
</dbReference>
<feature type="domain" description="Helicase ATP-binding" evidence="6">
    <location>
        <begin position="25"/>
        <end position="192"/>
    </location>
</feature>
<dbReference type="Pfam" id="PF00271">
    <property type="entry name" value="Helicase_C"/>
    <property type="match status" value="1"/>
</dbReference>
<sequence>MAVIDQLLQQKFHYKAFRPGQRATLTMLQRGQNVLAILPTGAGKTLIYQIYGELIHRPILIISPLLALMNDQVERMRYSGERRVVALNSTLDWSERQDVLTHLNRYRYLFVSPEMLANPQILKKFQKLLIGLFVIDEAHCISQWAIDFRPDYLNLAHVLKKLGQPQTLLLTATASQQVRADLQHKLRLPSLQTVVESINRPNIYLAVHHFNNEAAKQNYLLQLLQKLTPSSGIIYFSSKKMANVMATAINRATNLATAAYHADLSNPDRYKIQQQFMNNQLQVICATTAFGMGINKPDVRFVIHYHLPQDLPSYQQEIGRGGRDGLPSLALLLYTDQDANLARQLNSLDQLTSVDLKAYQTKQLTQVAPQKQQLLRFYHHHRVTMEKLRIIFAQRAQQKQQAFQALLEYINQTGCRRKKLLASCSESFDQHDDDCCDNGIETEINADLYSSTSQPATNKPIMDWREIITKLF</sequence>
<dbReference type="GO" id="GO:0043590">
    <property type="term" value="C:bacterial nucleoid"/>
    <property type="evidence" value="ECO:0007669"/>
    <property type="project" value="TreeGrafter"/>
</dbReference>
<dbReference type="EMBL" id="AYZI01000005">
    <property type="protein sequence ID" value="KRM91444.1"/>
    <property type="molecule type" value="Genomic_DNA"/>
</dbReference>
<keyword evidence="3" id="KW-0347">Helicase</keyword>
<dbReference type="NCBIfam" id="TIGR00614">
    <property type="entry name" value="recQ_fam"/>
    <property type="match status" value="1"/>
</dbReference>
<proteinExistence type="predicted"/>